<feature type="transmembrane region" description="Helical" evidence="1">
    <location>
        <begin position="223"/>
        <end position="242"/>
    </location>
</feature>
<feature type="transmembrane region" description="Helical" evidence="1">
    <location>
        <begin position="111"/>
        <end position="131"/>
    </location>
</feature>
<proteinExistence type="predicted"/>
<feature type="transmembrane region" description="Helical" evidence="1">
    <location>
        <begin position="75"/>
        <end position="99"/>
    </location>
</feature>
<keyword evidence="1" id="KW-0812">Transmembrane</keyword>
<evidence type="ECO:0000256" key="1">
    <source>
        <dbReference type="SAM" id="Phobius"/>
    </source>
</evidence>
<feature type="transmembrane region" description="Helical" evidence="1">
    <location>
        <begin position="20"/>
        <end position="41"/>
    </location>
</feature>
<protein>
    <submittedName>
        <fullName evidence="2">Unannotated protein</fullName>
    </submittedName>
</protein>
<feature type="transmembrane region" description="Helical" evidence="1">
    <location>
        <begin position="254"/>
        <end position="277"/>
    </location>
</feature>
<dbReference type="EMBL" id="CAFBPU010000054">
    <property type="protein sequence ID" value="CAB5038470.1"/>
    <property type="molecule type" value="Genomic_DNA"/>
</dbReference>
<dbReference type="AlphaFoldDB" id="A0A6J7SDI6"/>
<name>A0A6J7SDI6_9ZZZZ</name>
<gene>
    <name evidence="2" type="ORF">UFOPK4150_02020</name>
</gene>
<feature type="transmembrane region" description="Helical" evidence="1">
    <location>
        <begin position="164"/>
        <end position="186"/>
    </location>
</feature>
<keyword evidence="1" id="KW-0472">Membrane</keyword>
<reference evidence="2" key="1">
    <citation type="submission" date="2020-05" db="EMBL/GenBank/DDBJ databases">
        <authorList>
            <person name="Chiriac C."/>
            <person name="Salcher M."/>
            <person name="Ghai R."/>
            <person name="Kavagutti S V."/>
        </authorList>
    </citation>
    <scope>NUCLEOTIDE SEQUENCE</scope>
</reference>
<feature type="transmembrane region" description="Helical" evidence="1">
    <location>
        <begin position="47"/>
        <end position="68"/>
    </location>
</feature>
<organism evidence="2">
    <name type="scientific">freshwater metagenome</name>
    <dbReference type="NCBI Taxonomy" id="449393"/>
    <lineage>
        <taxon>unclassified sequences</taxon>
        <taxon>metagenomes</taxon>
        <taxon>ecological metagenomes</taxon>
    </lineage>
</organism>
<accession>A0A6J7SDI6</accession>
<sequence length="285" mass="30102">MTSKATAPIASTTVPPQISYAVLTTAAAGFFLWALGWFILIPDHQAHVGWILEFVGPLLIAIAIVMFVEGLRTRVGLAPVILATIAALSGGVATFFFAINPANLETSNGVRFGYGGTAGALLIGSLTLMLVHRRKESHLKAQLDHTYPLCPAGCHCAPVIHASFGVVSLVASGLLIWGIGFAGHVVQPEGTRFAWVLAVIGSALVTTGLGAHFQHLGKRFGRAAIVIGIASGAIWSVGYLLEAIDPSAGPLSSWYTYLFLCYGVGHLLTALTLVMVARRKFTLER</sequence>
<evidence type="ECO:0000313" key="2">
    <source>
        <dbReference type="EMBL" id="CAB5038470.1"/>
    </source>
</evidence>
<feature type="transmembrane region" description="Helical" evidence="1">
    <location>
        <begin position="192"/>
        <end position="211"/>
    </location>
</feature>
<keyword evidence="1" id="KW-1133">Transmembrane helix</keyword>